<comment type="caution">
    <text evidence="2">The sequence shown here is derived from an EMBL/GenBank/DDBJ whole genome shotgun (WGS) entry which is preliminary data.</text>
</comment>
<evidence type="ECO:0000256" key="1">
    <source>
        <dbReference type="SAM" id="Phobius"/>
    </source>
</evidence>
<dbReference type="Proteomes" id="UP000093943">
    <property type="component" value="Unassembled WGS sequence"/>
</dbReference>
<dbReference type="PANTHER" id="PTHR39456">
    <property type="entry name" value="METAL-DEPENDENT HYDROLASE"/>
    <property type="match status" value="1"/>
</dbReference>
<proteinExistence type="predicted"/>
<keyword evidence="1" id="KW-1133">Transmembrane helix</keyword>
<protein>
    <submittedName>
        <fullName evidence="2">Metal-dependent hydrolase</fullName>
    </submittedName>
</protein>
<feature type="transmembrane region" description="Helical" evidence="1">
    <location>
        <begin position="195"/>
        <end position="218"/>
    </location>
</feature>
<dbReference type="GO" id="GO:0016787">
    <property type="term" value="F:hydrolase activity"/>
    <property type="evidence" value="ECO:0007669"/>
    <property type="project" value="UniProtKB-KW"/>
</dbReference>
<dbReference type="PANTHER" id="PTHR39456:SF1">
    <property type="entry name" value="METAL-DEPENDENT HYDROLASE"/>
    <property type="match status" value="1"/>
</dbReference>
<organism evidence="2 3">
    <name type="scientific">Mycolicibacter sinensis (strain JDM601)</name>
    <name type="common">Mycobacterium sinense</name>
    <dbReference type="NCBI Taxonomy" id="875328"/>
    <lineage>
        <taxon>Bacteria</taxon>
        <taxon>Bacillati</taxon>
        <taxon>Actinomycetota</taxon>
        <taxon>Actinomycetes</taxon>
        <taxon>Mycobacteriales</taxon>
        <taxon>Mycobacteriaceae</taxon>
        <taxon>Mycolicibacter</taxon>
    </lineage>
</organism>
<evidence type="ECO:0000313" key="3">
    <source>
        <dbReference type="Proteomes" id="UP000093943"/>
    </source>
</evidence>
<dbReference type="Pfam" id="PF10118">
    <property type="entry name" value="Metal_hydrol"/>
    <property type="match status" value="1"/>
</dbReference>
<reference evidence="3" key="1">
    <citation type="submission" date="2016-06" db="EMBL/GenBank/DDBJ databases">
        <authorList>
            <person name="Sutton G."/>
            <person name="Brinkac L."/>
            <person name="Sanka R."/>
            <person name="Adams M."/>
            <person name="Lau E."/>
            <person name="Sam S."/>
            <person name="Sreng N."/>
            <person name="Him V."/>
            <person name="Kerleguer A."/>
            <person name="Cheng S."/>
        </authorList>
    </citation>
    <scope>NUCLEOTIDE SEQUENCE [LARGE SCALE GENOMIC DNA]</scope>
    <source>
        <strain evidence="3">E1876</strain>
    </source>
</reference>
<dbReference type="EMBL" id="LZKG01000044">
    <property type="protein sequence ID" value="OBI32052.1"/>
    <property type="molecule type" value="Genomic_DNA"/>
</dbReference>
<gene>
    <name evidence="2" type="ORF">A5710_16370</name>
</gene>
<accession>A0A1A2NHW5</accession>
<dbReference type="PIRSF" id="PIRSF007580">
    <property type="entry name" value="UCP07580"/>
    <property type="match status" value="1"/>
</dbReference>
<keyword evidence="2" id="KW-0378">Hydrolase</keyword>
<evidence type="ECO:0000313" key="2">
    <source>
        <dbReference type="EMBL" id="OBI32052.1"/>
    </source>
</evidence>
<keyword evidence="1" id="KW-0812">Transmembrane</keyword>
<dbReference type="InterPro" id="IPR016516">
    <property type="entry name" value="UCP07580"/>
</dbReference>
<keyword evidence="1" id="KW-0472">Membrane</keyword>
<sequence length="288" mass="32652">MVAASIGDVVHDNQLTTRRIRFRFQAPSGRYFADDNMVLSHFLAELSGSFPPGEESFIRSVRRVTDQITDPRLRRRAAGFIGQESTHGQEHRRLNAELINRGYPIAWRDSKSMRERQCRREQRMSPRVHLAMTAGAEHYTAVLAERILSSAEIQAIPGTPEVWNLLNWHALEELEHKSVAFDVYRAVGGTEPIRIVVMAFLIATTVPATLLAVAISIARDPVARRHPVRLLAESRALLRGPFFKGLLRDLLRYLKPGFHPDDVDTTALLEHWQRKLFGDGGSLVDHLR</sequence>
<dbReference type="AlphaFoldDB" id="A0A1A2NHW5"/>
<name>A0A1A2NHW5_MYCSD</name>